<reference evidence="1" key="1">
    <citation type="submission" date="2021-02" db="EMBL/GenBank/DDBJ databases">
        <authorList>
            <person name="Dougan E. K."/>
            <person name="Rhodes N."/>
            <person name="Thang M."/>
            <person name="Chan C."/>
        </authorList>
    </citation>
    <scope>NUCLEOTIDE SEQUENCE</scope>
</reference>
<evidence type="ECO:0000313" key="1">
    <source>
        <dbReference type="EMBL" id="CAE8677602.1"/>
    </source>
</evidence>
<gene>
    <name evidence="1" type="ORF">PGLA2088_LOCUS20389</name>
</gene>
<proteinExistence type="predicted"/>
<accession>A0A813JKQ9</accession>
<dbReference type="Proteomes" id="UP000626109">
    <property type="component" value="Unassembled WGS sequence"/>
</dbReference>
<evidence type="ECO:0000313" key="2">
    <source>
        <dbReference type="Proteomes" id="UP000626109"/>
    </source>
</evidence>
<comment type="caution">
    <text evidence="1">The sequence shown here is derived from an EMBL/GenBank/DDBJ whole genome shotgun (WGS) entry which is preliminary data.</text>
</comment>
<organism evidence="1 2">
    <name type="scientific">Polarella glacialis</name>
    <name type="common">Dinoflagellate</name>
    <dbReference type="NCBI Taxonomy" id="89957"/>
    <lineage>
        <taxon>Eukaryota</taxon>
        <taxon>Sar</taxon>
        <taxon>Alveolata</taxon>
        <taxon>Dinophyceae</taxon>
        <taxon>Suessiales</taxon>
        <taxon>Suessiaceae</taxon>
        <taxon>Polarella</taxon>
    </lineage>
</organism>
<dbReference type="EMBL" id="CAJNNW010025540">
    <property type="protein sequence ID" value="CAE8677602.1"/>
    <property type="molecule type" value="Genomic_DNA"/>
</dbReference>
<sequence>MPASIVAPLARGTTCPVLKILAMVGVICPVAQSVHHRCRACGPPDAVRAALMCVLRIAELPMTCLSVSAGTICLGVFLALSNSLCHRASLHGSRGVVMNSLVQRATVAGQVRGVIGLSMSICAARKHPPSVFSITFSNLLWSDKLPVC</sequence>
<dbReference type="AlphaFoldDB" id="A0A813JKQ9"/>
<name>A0A813JKQ9_POLGL</name>
<protein>
    <submittedName>
        <fullName evidence="1">Uncharacterized protein</fullName>
    </submittedName>
</protein>